<reference evidence="2" key="1">
    <citation type="submission" date="2022-11" db="UniProtKB">
        <authorList>
            <consortium name="EnsemblMetazoa"/>
        </authorList>
    </citation>
    <scope>IDENTIFICATION</scope>
</reference>
<protein>
    <recommendedName>
        <fullName evidence="1">Integrase catalytic domain-containing protein</fullName>
    </recommendedName>
</protein>
<dbReference type="SUPFAM" id="SSF53098">
    <property type="entry name" value="Ribonuclease H-like"/>
    <property type="match status" value="1"/>
</dbReference>
<dbReference type="InterPro" id="IPR038717">
    <property type="entry name" value="Tc1-like_DDE_dom"/>
</dbReference>
<dbReference type="PANTHER" id="PTHR46564">
    <property type="entry name" value="TRANSPOSASE"/>
    <property type="match status" value="1"/>
</dbReference>
<dbReference type="AlphaFoldDB" id="A0A913YQA1"/>
<dbReference type="InterPro" id="IPR036397">
    <property type="entry name" value="RNaseH_sf"/>
</dbReference>
<dbReference type="InterPro" id="IPR012337">
    <property type="entry name" value="RNaseH-like_sf"/>
</dbReference>
<sequence>MPSYVHSDRGVSFMSKEFQTYLTEKGITTSRTTGYNPAGNGQYFEWSVGDPIHVEIKNQAGEIPSLSVICRKLKELDLTRHEATKVATERFTPLNMAQRQAFFRWRMTIDPRRIYFLDETAFQLDGDTRTIGRCHTNESLPSYVRKGDARVKMSVLAIIGFDGGVLGAYPIHGNFNRIRFNFVLAQFLLALVPPGSFIVMDNASIHNEQDLVQLLLPRNLTLVKLPTYSYDLNPIEMVNEVAKTCARRTPGLLRNNMPFAIVNAFSQVTRHAVQNFYRKS</sequence>
<accession>A0A913YQA1</accession>
<keyword evidence="3" id="KW-1185">Reference proteome</keyword>
<dbReference type="PROSITE" id="PS50994">
    <property type="entry name" value="INTEGRASE"/>
    <property type="match status" value="1"/>
</dbReference>
<dbReference type="InterPro" id="IPR001584">
    <property type="entry name" value="Integrase_cat-core"/>
</dbReference>
<dbReference type="GeneID" id="110245097"/>
<organism evidence="2 3">
    <name type="scientific">Exaiptasia diaphana</name>
    <name type="common">Tropical sea anemone</name>
    <name type="synonym">Aiptasia pulchella</name>
    <dbReference type="NCBI Taxonomy" id="2652724"/>
    <lineage>
        <taxon>Eukaryota</taxon>
        <taxon>Metazoa</taxon>
        <taxon>Cnidaria</taxon>
        <taxon>Anthozoa</taxon>
        <taxon>Hexacorallia</taxon>
        <taxon>Actiniaria</taxon>
        <taxon>Aiptasiidae</taxon>
        <taxon>Exaiptasia</taxon>
    </lineage>
</organism>
<evidence type="ECO:0000313" key="3">
    <source>
        <dbReference type="Proteomes" id="UP000887567"/>
    </source>
</evidence>
<dbReference type="OrthoDB" id="5982928at2759"/>
<feature type="domain" description="Integrase catalytic" evidence="1">
    <location>
        <begin position="1"/>
        <end position="42"/>
    </location>
</feature>
<evidence type="ECO:0000313" key="2">
    <source>
        <dbReference type="EnsemblMetazoa" id="XP_028516682.1"/>
    </source>
</evidence>
<evidence type="ECO:0000259" key="1">
    <source>
        <dbReference type="PROSITE" id="PS50994"/>
    </source>
</evidence>
<dbReference type="Pfam" id="PF13358">
    <property type="entry name" value="DDE_3"/>
    <property type="match status" value="1"/>
</dbReference>
<dbReference type="KEGG" id="epa:110245097"/>
<dbReference type="GO" id="GO:0015074">
    <property type="term" value="P:DNA integration"/>
    <property type="evidence" value="ECO:0007669"/>
    <property type="project" value="InterPro"/>
</dbReference>
<proteinExistence type="predicted"/>
<dbReference type="GO" id="GO:0003676">
    <property type="term" value="F:nucleic acid binding"/>
    <property type="evidence" value="ECO:0007669"/>
    <property type="project" value="InterPro"/>
</dbReference>
<dbReference type="Proteomes" id="UP000887567">
    <property type="component" value="Unplaced"/>
</dbReference>
<dbReference type="Gene3D" id="3.30.420.10">
    <property type="entry name" value="Ribonuclease H-like superfamily/Ribonuclease H"/>
    <property type="match status" value="2"/>
</dbReference>
<dbReference type="EnsemblMetazoa" id="XM_028660881.1">
    <property type="protein sequence ID" value="XP_028516682.1"/>
    <property type="gene ID" value="LOC110245097"/>
</dbReference>
<dbReference type="RefSeq" id="XP_028516682.1">
    <property type="nucleotide sequence ID" value="XM_028660881.1"/>
</dbReference>
<dbReference type="PANTHER" id="PTHR46564:SF1">
    <property type="entry name" value="TRANSPOSASE"/>
    <property type="match status" value="1"/>
</dbReference>
<name>A0A913YQA1_EXADI</name>